<reference evidence="3 4" key="1">
    <citation type="journal article" date="2014" name="World J. Microbiol. Biotechnol.">
        <title>Biodiversity and physiological characteristics of Antarctic and Arctic lichens-associated bacteria.</title>
        <authorList>
            <person name="Lee Y.M."/>
            <person name="Kim E.H."/>
            <person name="Lee H.K."/>
            <person name="Hong S.G."/>
        </authorList>
    </citation>
    <scope>NUCLEOTIDE SEQUENCE [LARGE SCALE GENOMIC DNA]</scope>
    <source>
        <strain evidence="3 4">PAMC 26569</strain>
    </source>
</reference>
<feature type="compositionally biased region" description="Basic and acidic residues" evidence="1">
    <location>
        <begin position="693"/>
        <end position="703"/>
    </location>
</feature>
<keyword evidence="2" id="KW-0732">Signal</keyword>
<feature type="signal peptide" evidence="2">
    <location>
        <begin position="1"/>
        <end position="32"/>
    </location>
</feature>
<feature type="compositionally biased region" description="Basic and acidic residues" evidence="1">
    <location>
        <begin position="750"/>
        <end position="760"/>
    </location>
</feature>
<dbReference type="PANTHER" id="PTHR38731">
    <property type="entry name" value="LIPL45-RELATED LIPOPROTEIN-RELATED"/>
    <property type="match status" value="1"/>
</dbReference>
<dbReference type="KEGG" id="lck:HN018_04765"/>
<dbReference type="InterPro" id="IPR046535">
    <property type="entry name" value="DUF6600"/>
</dbReference>
<feature type="compositionally biased region" description="Pro residues" evidence="1">
    <location>
        <begin position="731"/>
        <end position="749"/>
    </location>
</feature>
<sequence length="760" mass="79334">MKTAFPSLRLDRLLAATGLTLASLGMVQSAAAQDAADPPWRVGRLAQVNGSVSTHGAGATDWVDATINLPLTSGNAVWTQPGSGASVQIADNLVALNEATELDLATLDNHQFIATEPQGEVFLDLRDMLSGDSYAITTPRGAVQLGGAGQYGIIAGDSATPTSISVISGSARIVSGSFSLEVAAGQTALVTGRDVLQGSVGPLVRDAFLEAHLRRPVRQPAEPQPVRYMTGGESLGGYGDWQPSPDYGQVWYPRVQSGWAPYREGSWAYVAPWGWTWVDNEPWGFAPFHYGRWAQFDGRWGWVPSDQQASADVYEQPAYAPALVDFVVAGAVGGLIAGAFAGHDDNDRYDRGRGGDIGWIPLGPREQYRPQFNASQTYMSHVNYGRDSHAVSMNNSRDNHSVNNTTIINNYANRSALTVIPVSAMARSEPVGRVARTGAAALGQGAPGVGAAARFQPVRGAFPVQPAADTRGVTPAVAQRLGLKVGAARPSAPGPAINQQLFTPHQLSANRTPFRGQSGTEVGNPGGNLAVAPGTTPGNDRPPGVGSVTPTPRPGVPPNVREPGTAPATPGHPAAGALPAVQPNGLPALRTPGARPPGAPGEHPSGGRPPVEPGSTTHPGITGPAPGTDQGGSRPEIHAAGPGAAAQGVATPARPEAPRTAIHQAEPHAEPVRPPPPRTPSPQPVQRPQPPRVDARPAQHQEAPHVQAPRPPQAVQRPEPPRAPPHEAAPRPQPAPHPEPHQAAPPHPSPDPHRDDHRHP</sequence>
<evidence type="ECO:0000313" key="3">
    <source>
        <dbReference type="EMBL" id="QKE89440.1"/>
    </source>
</evidence>
<dbReference type="AlphaFoldDB" id="A0A6M8HM85"/>
<proteinExistence type="predicted"/>
<dbReference type="EMBL" id="CP053708">
    <property type="protein sequence ID" value="QKE89440.1"/>
    <property type="molecule type" value="Genomic_DNA"/>
</dbReference>
<feature type="compositionally biased region" description="Low complexity" evidence="1">
    <location>
        <begin position="639"/>
        <end position="661"/>
    </location>
</feature>
<feature type="chain" id="PRO_5026952219" description="FecR protein" evidence="2">
    <location>
        <begin position="33"/>
        <end position="760"/>
    </location>
</feature>
<accession>A0A6M8HM85</accession>
<feature type="compositionally biased region" description="Low complexity" evidence="1">
    <location>
        <begin position="704"/>
        <end position="717"/>
    </location>
</feature>
<organism evidence="3 4">
    <name type="scientific">Lichenicola cladoniae</name>
    <dbReference type="NCBI Taxonomy" id="1484109"/>
    <lineage>
        <taxon>Bacteria</taxon>
        <taxon>Pseudomonadati</taxon>
        <taxon>Pseudomonadota</taxon>
        <taxon>Alphaproteobacteria</taxon>
        <taxon>Acetobacterales</taxon>
        <taxon>Acetobacteraceae</taxon>
        <taxon>Lichenicola</taxon>
    </lineage>
</organism>
<feature type="region of interest" description="Disordered" evidence="1">
    <location>
        <begin position="503"/>
        <end position="760"/>
    </location>
</feature>
<protein>
    <recommendedName>
        <fullName evidence="5">FecR protein</fullName>
    </recommendedName>
</protein>
<feature type="compositionally biased region" description="Low complexity" evidence="1">
    <location>
        <begin position="563"/>
        <end position="593"/>
    </location>
</feature>
<dbReference type="Proteomes" id="UP000500767">
    <property type="component" value="Chromosome"/>
</dbReference>
<evidence type="ECO:0008006" key="5">
    <source>
        <dbReference type="Google" id="ProtNLM"/>
    </source>
</evidence>
<feature type="compositionally biased region" description="Polar residues" evidence="1">
    <location>
        <begin position="503"/>
        <end position="521"/>
    </location>
</feature>
<dbReference type="RefSeq" id="WP_171834434.1">
    <property type="nucleotide sequence ID" value="NZ_CP053708.1"/>
</dbReference>
<dbReference type="Pfam" id="PF20245">
    <property type="entry name" value="DUF6600"/>
    <property type="match status" value="1"/>
</dbReference>
<keyword evidence="4" id="KW-1185">Reference proteome</keyword>
<evidence type="ECO:0000313" key="4">
    <source>
        <dbReference type="Proteomes" id="UP000500767"/>
    </source>
</evidence>
<evidence type="ECO:0000256" key="1">
    <source>
        <dbReference type="SAM" id="MobiDB-lite"/>
    </source>
</evidence>
<evidence type="ECO:0000256" key="2">
    <source>
        <dbReference type="SAM" id="SignalP"/>
    </source>
</evidence>
<gene>
    <name evidence="3" type="ORF">HN018_04765</name>
</gene>
<feature type="compositionally biased region" description="Pro residues" evidence="1">
    <location>
        <begin position="672"/>
        <end position="691"/>
    </location>
</feature>
<name>A0A6M8HM85_9PROT</name>